<keyword evidence="2" id="KW-1185">Reference proteome</keyword>
<dbReference type="RefSeq" id="WP_132002136.1">
    <property type="nucleotide sequence ID" value="NZ_JABUHM010000001.1"/>
</dbReference>
<name>A0A4R2BK56_9BACI</name>
<dbReference type="EMBL" id="SLVV01000002">
    <property type="protein sequence ID" value="TCN27366.1"/>
    <property type="molecule type" value="Genomic_DNA"/>
</dbReference>
<dbReference type="InterPro" id="IPR021617">
    <property type="entry name" value="DUF3231"/>
</dbReference>
<protein>
    <submittedName>
        <fullName evidence="1">Uncharacterized protein DUF3231</fullName>
    </submittedName>
</protein>
<organism evidence="1 2">
    <name type="scientific">Mesobacillus foraminis</name>
    <dbReference type="NCBI Taxonomy" id="279826"/>
    <lineage>
        <taxon>Bacteria</taxon>
        <taxon>Bacillati</taxon>
        <taxon>Bacillota</taxon>
        <taxon>Bacilli</taxon>
        <taxon>Bacillales</taxon>
        <taxon>Bacillaceae</taxon>
        <taxon>Mesobacillus</taxon>
    </lineage>
</organism>
<dbReference type="Pfam" id="PF11553">
    <property type="entry name" value="DUF3231"/>
    <property type="match status" value="2"/>
</dbReference>
<proteinExistence type="predicted"/>
<sequence>MDHKSSIPLTSSEIAYLWTNFMGDSMAECVLGMFLRHAEDSDVKEMLALALQLSKNHLDTARAIFLEAEIPVPKGFTTEDVNPEAPPLYSDTFYLYYIRNMTKGGLSSYGYALPNTYRADIRKYMSEALESTIELYNRVTETLLEKGLNVRSPVIPTPLEVDFAGKQSFLSGWFGPKRSLSFLEISHLHSNIETNVLGQALIAGFAQTAKTKEIKEYFERGWNLSLKNIKVLSGILTKDKIIASGSVHLSPLNSQEPIFSEKLMMYHSGLASITGVGNYGVCAAQSQRRDLIADYLRLAAEVGLYTEDGANLSIKYGWLEKPPLSPEN</sequence>
<dbReference type="Proteomes" id="UP000295689">
    <property type="component" value="Unassembled WGS sequence"/>
</dbReference>
<dbReference type="InterPro" id="IPR012347">
    <property type="entry name" value="Ferritin-like"/>
</dbReference>
<accession>A0A4R2BK56</accession>
<evidence type="ECO:0000313" key="2">
    <source>
        <dbReference type="Proteomes" id="UP000295689"/>
    </source>
</evidence>
<dbReference type="Gene3D" id="1.20.1260.10">
    <property type="match status" value="2"/>
</dbReference>
<gene>
    <name evidence="1" type="ORF">EV146_102316</name>
</gene>
<evidence type="ECO:0000313" key="1">
    <source>
        <dbReference type="EMBL" id="TCN27366.1"/>
    </source>
</evidence>
<comment type="caution">
    <text evidence="1">The sequence shown here is derived from an EMBL/GenBank/DDBJ whole genome shotgun (WGS) entry which is preliminary data.</text>
</comment>
<dbReference type="AlphaFoldDB" id="A0A4R2BK56"/>
<reference evidence="1 2" key="1">
    <citation type="journal article" date="2015" name="Stand. Genomic Sci.">
        <title>Genomic Encyclopedia of Bacterial and Archaeal Type Strains, Phase III: the genomes of soil and plant-associated and newly described type strains.</title>
        <authorList>
            <person name="Whitman W.B."/>
            <person name="Woyke T."/>
            <person name="Klenk H.P."/>
            <person name="Zhou Y."/>
            <person name="Lilburn T.G."/>
            <person name="Beck B.J."/>
            <person name="De Vos P."/>
            <person name="Vandamme P."/>
            <person name="Eisen J.A."/>
            <person name="Garrity G."/>
            <person name="Hugenholtz P."/>
            <person name="Kyrpides N.C."/>
        </authorList>
    </citation>
    <scope>NUCLEOTIDE SEQUENCE [LARGE SCALE GENOMIC DNA]</scope>
    <source>
        <strain evidence="1 2">CV53</strain>
    </source>
</reference>